<dbReference type="Proteomes" id="UP000054466">
    <property type="component" value="Unassembled WGS sequence"/>
</dbReference>
<evidence type="ECO:0000313" key="9">
    <source>
        <dbReference type="EMBL" id="KIW35200.1"/>
    </source>
</evidence>
<dbReference type="CDD" id="cd14942">
    <property type="entry name" value="TRAPPC3_bet3"/>
    <property type="match status" value="1"/>
</dbReference>
<proteinExistence type="inferred from homology"/>
<evidence type="ECO:0000256" key="8">
    <source>
        <dbReference type="PIRNR" id="PIRNR018293"/>
    </source>
</evidence>
<keyword evidence="7 8" id="KW-0333">Golgi apparatus</keyword>
<dbReference type="PANTHER" id="PTHR13048">
    <property type="entry name" value="TRAFFICKING PROTEIN PARTICLE COMPLEX SUBUNIT 3"/>
    <property type="match status" value="1"/>
</dbReference>
<keyword evidence="10" id="KW-1185">Reference proteome</keyword>
<dbReference type="InterPro" id="IPR024096">
    <property type="entry name" value="NO_sig/Golgi_transp_ligand-bd"/>
</dbReference>
<dbReference type="GO" id="GO:0005783">
    <property type="term" value="C:endoplasmic reticulum"/>
    <property type="evidence" value="ECO:0007669"/>
    <property type="project" value="UniProtKB-SubCell"/>
</dbReference>
<dbReference type="GO" id="GO:0048193">
    <property type="term" value="P:Golgi vesicle transport"/>
    <property type="evidence" value="ECO:0007669"/>
    <property type="project" value="InterPro"/>
</dbReference>
<dbReference type="Pfam" id="PF04051">
    <property type="entry name" value="TRAPP"/>
    <property type="match status" value="1"/>
</dbReference>
<organism evidence="9 10">
    <name type="scientific">Cladophialophora immunda</name>
    <dbReference type="NCBI Taxonomy" id="569365"/>
    <lineage>
        <taxon>Eukaryota</taxon>
        <taxon>Fungi</taxon>
        <taxon>Dikarya</taxon>
        <taxon>Ascomycota</taxon>
        <taxon>Pezizomycotina</taxon>
        <taxon>Eurotiomycetes</taxon>
        <taxon>Chaetothyriomycetidae</taxon>
        <taxon>Chaetothyriales</taxon>
        <taxon>Herpotrichiellaceae</taxon>
        <taxon>Cladophialophora</taxon>
    </lineage>
</organism>
<reference evidence="9 10" key="1">
    <citation type="submission" date="2015-01" db="EMBL/GenBank/DDBJ databases">
        <title>The Genome Sequence of Cladophialophora immunda CBS83496.</title>
        <authorList>
            <consortium name="The Broad Institute Genomics Platform"/>
            <person name="Cuomo C."/>
            <person name="de Hoog S."/>
            <person name="Gorbushina A."/>
            <person name="Stielow B."/>
            <person name="Teixiera M."/>
            <person name="Abouelleil A."/>
            <person name="Chapman S.B."/>
            <person name="Priest M."/>
            <person name="Young S.K."/>
            <person name="Wortman J."/>
            <person name="Nusbaum C."/>
            <person name="Birren B."/>
        </authorList>
    </citation>
    <scope>NUCLEOTIDE SEQUENCE [LARGE SCALE GENOMIC DNA]</scope>
    <source>
        <strain evidence="9 10">CBS 83496</strain>
    </source>
</reference>
<dbReference type="STRING" id="569365.A0A0D2CZ25"/>
<dbReference type="HOGENOM" id="CLU_087110_0_0_1"/>
<evidence type="ECO:0000313" key="10">
    <source>
        <dbReference type="Proteomes" id="UP000054466"/>
    </source>
</evidence>
<dbReference type="InterPro" id="IPR016721">
    <property type="entry name" value="Bet3"/>
</dbReference>
<accession>A0A0D2CZ25</accession>
<protein>
    <recommendedName>
        <fullName evidence="8">Trafficking protein particle complex subunit BET3</fullName>
    </recommendedName>
</protein>
<evidence type="ECO:0000256" key="6">
    <source>
        <dbReference type="ARBA" id="ARBA00022892"/>
    </source>
</evidence>
<dbReference type="EMBL" id="KN847040">
    <property type="protein sequence ID" value="KIW35200.1"/>
    <property type="molecule type" value="Genomic_DNA"/>
</dbReference>
<evidence type="ECO:0000256" key="3">
    <source>
        <dbReference type="ARBA" id="ARBA00006218"/>
    </source>
</evidence>
<dbReference type="GO" id="GO:0016236">
    <property type="term" value="P:macroautophagy"/>
    <property type="evidence" value="ECO:0007669"/>
    <property type="project" value="UniProtKB-ARBA"/>
</dbReference>
<dbReference type="GO" id="GO:0005794">
    <property type="term" value="C:Golgi apparatus"/>
    <property type="evidence" value="ECO:0007669"/>
    <property type="project" value="UniProtKB-SubCell"/>
</dbReference>
<name>A0A0D2CZ25_9EURO</name>
<keyword evidence="6 8" id="KW-0931">ER-Golgi transport</keyword>
<evidence type="ECO:0000256" key="7">
    <source>
        <dbReference type="ARBA" id="ARBA00023034"/>
    </source>
</evidence>
<comment type="similarity">
    <text evidence="3 8">Belongs to the TRAPP small subunits family. BET3 subfamily.</text>
</comment>
<evidence type="ECO:0000256" key="4">
    <source>
        <dbReference type="ARBA" id="ARBA00022448"/>
    </source>
</evidence>
<dbReference type="RefSeq" id="XP_016255416.1">
    <property type="nucleotide sequence ID" value="XM_016388488.1"/>
</dbReference>
<dbReference type="PIRSF" id="PIRSF018293">
    <property type="entry name" value="TRAPP_I_complex_Bet3"/>
    <property type="match status" value="1"/>
</dbReference>
<gene>
    <name evidence="9" type="ORF">PV07_01913</name>
</gene>
<dbReference type="FunFam" id="3.30.1380.20:FF:000001">
    <property type="entry name" value="Trafficking protein particle complex subunit BET3"/>
    <property type="match status" value="1"/>
</dbReference>
<dbReference type="GO" id="GO:0030008">
    <property type="term" value="C:TRAPP complex"/>
    <property type="evidence" value="ECO:0007669"/>
    <property type="project" value="InterPro"/>
</dbReference>
<evidence type="ECO:0000256" key="2">
    <source>
        <dbReference type="ARBA" id="ARBA00004240"/>
    </source>
</evidence>
<dbReference type="GeneID" id="27341107"/>
<keyword evidence="5" id="KW-0256">Endoplasmic reticulum</keyword>
<dbReference type="Gene3D" id="3.30.1380.20">
    <property type="entry name" value="Trafficking protein particle complex subunit 3"/>
    <property type="match status" value="1"/>
</dbReference>
<evidence type="ECO:0000256" key="1">
    <source>
        <dbReference type="ARBA" id="ARBA00004222"/>
    </source>
</evidence>
<dbReference type="OrthoDB" id="10262857at2759"/>
<keyword evidence="4 8" id="KW-0813">Transport</keyword>
<evidence type="ECO:0000256" key="5">
    <source>
        <dbReference type="ARBA" id="ARBA00022824"/>
    </source>
</evidence>
<sequence length="192" mass="21936">MASSQKAARVGEEIWKTRVDKVNAELVTLTYGTIVAQLCTDYDYDYTQVNQQLDKMGYNIGMRLIEDFLARSNTGRCGNFRDTAEMISKVGFKIFLNITPTVTNWTADNKQFSLLFDENPLADFVELPDDGRAQDELWFSNILCGVLRGALEMVQMSIEARFVSDMLRGNDVTEMRVTLIRYIEDEMPPDDE</sequence>
<dbReference type="InterPro" id="IPR007194">
    <property type="entry name" value="TRAPP_component"/>
</dbReference>
<dbReference type="AlphaFoldDB" id="A0A0D2CZ25"/>
<dbReference type="VEuPathDB" id="FungiDB:PV07_01913"/>
<dbReference type="SUPFAM" id="SSF111126">
    <property type="entry name" value="Ligand-binding domain in the NO signalling and Golgi transport"/>
    <property type="match status" value="1"/>
</dbReference>
<comment type="subcellular location">
    <subcellularLocation>
        <location evidence="2">Endoplasmic reticulum</location>
    </subcellularLocation>
    <subcellularLocation>
        <location evidence="1 8">Golgi apparatus</location>
        <location evidence="1 8">cis-Golgi network</location>
    </subcellularLocation>
</comment>